<evidence type="ECO:0000256" key="4">
    <source>
        <dbReference type="ARBA" id="ARBA00022989"/>
    </source>
</evidence>
<dbReference type="EMBL" id="JACGWM010000010">
    <property type="protein sequence ID" value="KAL0347357.1"/>
    <property type="molecule type" value="Genomic_DNA"/>
</dbReference>
<dbReference type="PANTHER" id="PTHR47974:SF4">
    <property type="entry name" value="RECEPTOR-LIKE SERINE_THREONINE-PROTEIN KINASE"/>
    <property type="match status" value="1"/>
</dbReference>
<reference evidence="8" key="1">
    <citation type="submission" date="2020-06" db="EMBL/GenBank/DDBJ databases">
        <authorList>
            <person name="Li T."/>
            <person name="Hu X."/>
            <person name="Zhang T."/>
            <person name="Song X."/>
            <person name="Zhang H."/>
            <person name="Dai N."/>
            <person name="Sheng W."/>
            <person name="Hou X."/>
            <person name="Wei L."/>
        </authorList>
    </citation>
    <scope>NUCLEOTIDE SEQUENCE</scope>
    <source>
        <strain evidence="8">KEN8</strain>
        <tissue evidence="8">Leaf</tissue>
    </source>
</reference>
<keyword evidence="6" id="KW-1015">Disulfide bond</keyword>
<keyword evidence="8" id="KW-0675">Receptor</keyword>
<keyword evidence="8" id="KW-0418">Kinase</keyword>
<dbReference type="Pfam" id="PF00954">
    <property type="entry name" value="S_locus_glycop"/>
    <property type="match status" value="1"/>
</dbReference>
<sequence length="115" mass="12604">MGRFLSSDLLHFNASDLGYGIKRRLTMDYDGNLRVYSLSDSTGLWDITWQALAQPCNVKGACGRNAICVYAPEPMCTCPPGFEANNQSNWNAGCKATFNQTLKFPTSEIPGDPSC</sequence>
<dbReference type="PANTHER" id="PTHR47974">
    <property type="entry name" value="OS07G0415500 PROTEIN"/>
    <property type="match status" value="1"/>
</dbReference>
<evidence type="ECO:0000259" key="7">
    <source>
        <dbReference type="Pfam" id="PF00954"/>
    </source>
</evidence>
<keyword evidence="5" id="KW-0472">Membrane</keyword>
<comment type="subcellular location">
    <subcellularLocation>
        <location evidence="1">Membrane</location>
        <topology evidence="1">Single-pass membrane protein</topology>
    </subcellularLocation>
</comment>
<keyword evidence="4" id="KW-1133">Transmembrane helix</keyword>
<dbReference type="GO" id="GO:0048544">
    <property type="term" value="P:recognition of pollen"/>
    <property type="evidence" value="ECO:0007669"/>
    <property type="project" value="InterPro"/>
</dbReference>
<organism evidence="8">
    <name type="scientific">Sesamum calycinum</name>
    <dbReference type="NCBI Taxonomy" id="2727403"/>
    <lineage>
        <taxon>Eukaryota</taxon>
        <taxon>Viridiplantae</taxon>
        <taxon>Streptophyta</taxon>
        <taxon>Embryophyta</taxon>
        <taxon>Tracheophyta</taxon>
        <taxon>Spermatophyta</taxon>
        <taxon>Magnoliopsida</taxon>
        <taxon>eudicotyledons</taxon>
        <taxon>Gunneridae</taxon>
        <taxon>Pentapetalae</taxon>
        <taxon>asterids</taxon>
        <taxon>lamiids</taxon>
        <taxon>Lamiales</taxon>
        <taxon>Pedaliaceae</taxon>
        <taxon>Sesamum</taxon>
    </lineage>
</organism>
<comment type="caution">
    <text evidence="8">The sequence shown here is derived from an EMBL/GenBank/DDBJ whole genome shotgun (WGS) entry which is preliminary data.</text>
</comment>
<keyword evidence="8" id="KW-0808">Transferase</keyword>
<evidence type="ECO:0000256" key="2">
    <source>
        <dbReference type="ARBA" id="ARBA00022692"/>
    </source>
</evidence>
<evidence type="ECO:0000256" key="1">
    <source>
        <dbReference type="ARBA" id="ARBA00004167"/>
    </source>
</evidence>
<dbReference type="InterPro" id="IPR000858">
    <property type="entry name" value="S_locus_glycoprot_dom"/>
</dbReference>
<gene>
    <name evidence="8" type="ORF">Scaly_1751700</name>
</gene>
<dbReference type="GO" id="GO:0016301">
    <property type="term" value="F:kinase activity"/>
    <property type="evidence" value="ECO:0007669"/>
    <property type="project" value="UniProtKB-KW"/>
</dbReference>
<feature type="domain" description="S-locus glycoprotein" evidence="7">
    <location>
        <begin position="23"/>
        <end position="85"/>
    </location>
</feature>
<reference evidence="8" key="2">
    <citation type="journal article" date="2024" name="Plant">
        <title>Genomic evolution and insights into agronomic trait innovations of Sesamum species.</title>
        <authorList>
            <person name="Miao H."/>
            <person name="Wang L."/>
            <person name="Qu L."/>
            <person name="Liu H."/>
            <person name="Sun Y."/>
            <person name="Le M."/>
            <person name="Wang Q."/>
            <person name="Wei S."/>
            <person name="Zheng Y."/>
            <person name="Lin W."/>
            <person name="Duan Y."/>
            <person name="Cao H."/>
            <person name="Xiong S."/>
            <person name="Wang X."/>
            <person name="Wei L."/>
            <person name="Li C."/>
            <person name="Ma Q."/>
            <person name="Ju M."/>
            <person name="Zhao R."/>
            <person name="Li G."/>
            <person name="Mu C."/>
            <person name="Tian Q."/>
            <person name="Mei H."/>
            <person name="Zhang T."/>
            <person name="Gao T."/>
            <person name="Zhang H."/>
        </authorList>
    </citation>
    <scope>NUCLEOTIDE SEQUENCE</scope>
    <source>
        <strain evidence="8">KEN8</strain>
    </source>
</reference>
<accession>A0AAW2NTX5</accession>
<evidence type="ECO:0000256" key="3">
    <source>
        <dbReference type="ARBA" id="ARBA00022729"/>
    </source>
</evidence>
<keyword evidence="3" id="KW-0732">Signal</keyword>
<evidence type="ECO:0000313" key="8">
    <source>
        <dbReference type="EMBL" id="KAL0347357.1"/>
    </source>
</evidence>
<keyword evidence="2" id="KW-0812">Transmembrane</keyword>
<evidence type="ECO:0000256" key="5">
    <source>
        <dbReference type="ARBA" id="ARBA00023136"/>
    </source>
</evidence>
<evidence type="ECO:0000256" key="6">
    <source>
        <dbReference type="ARBA" id="ARBA00023157"/>
    </source>
</evidence>
<proteinExistence type="predicted"/>
<protein>
    <submittedName>
        <fullName evidence="8">Receptor protein kinase ZmPK1</fullName>
    </submittedName>
</protein>
<dbReference type="AlphaFoldDB" id="A0AAW2NTX5"/>
<dbReference type="GO" id="GO:0016020">
    <property type="term" value="C:membrane"/>
    <property type="evidence" value="ECO:0007669"/>
    <property type="project" value="UniProtKB-SubCell"/>
</dbReference>
<name>A0AAW2NTX5_9LAMI</name>